<evidence type="ECO:0000313" key="3">
    <source>
        <dbReference type="Proteomes" id="UP000178328"/>
    </source>
</evidence>
<gene>
    <name evidence="2" type="ORF">A3C18_00785</name>
</gene>
<comment type="caution">
    <text evidence="2">The sequence shown here is derived from an EMBL/GenBank/DDBJ whole genome shotgun (WGS) entry which is preliminary data.</text>
</comment>
<organism evidence="2 3">
    <name type="scientific">Candidatus Kaiserbacteria bacterium RIFCSPHIGHO2_02_FULL_54_11b</name>
    <dbReference type="NCBI Taxonomy" id="1798494"/>
    <lineage>
        <taxon>Bacteria</taxon>
        <taxon>Candidatus Kaiseribacteriota</taxon>
    </lineage>
</organism>
<feature type="chain" id="PRO_5009523924" evidence="1">
    <location>
        <begin position="23"/>
        <end position="124"/>
    </location>
</feature>
<sequence length="124" mass="13607">MTRCFGITSLLLLSFFAHGAQAQELRTGHGFICDTEAQLREIVRLTKESRNFEASAEKVNNGTDACGFATIVFFKGETVGGVWTSEGRSDIVKITIIANLRWYGAEFVAPLVQFTLLKAEGEDA</sequence>
<dbReference type="AlphaFoldDB" id="A0A1F6DRR4"/>
<keyword evidence="1" id="KW-0732">Signal</keyword>
<dbReference type="Proteomes" id="UP000178328">
    <property type="component" value="Unassembled WGS sequence"/>
</dbReference>
<feature type="signal peptide" evidence="1">
    <location>
        <begin position="1"/>
        <end position="22"/>
    </location>
</feature>
<reference evidence="2 3" key="1">
    <citation type="journal article" date="2016" name="Nat. Commun.">
        <title>Thousands of microbial genomes shed light on interconnected biogeochemical processes in an aquifer system.</title>
        <authorList>
            <person name="Anantharaman K."/>
            <person name="Brown C.T."/>
            <person name="Hug L.A."/>
            <person name="Sharon I."/>
            <person name="Castelle C.J."/>
            <person name="Probst A.J."/>
            <person name="Thomas B.C."/>
            <person name="Singh A."/>
            <person name="Wilkins M.J."/>
            <person name="Karaoz U."/>
            <person name="Brodie E.L."/>
            <person name="Williams K.H."/>
            <person name="Hubbard S.S."/>
            <person name="Banfield J.F."/>
        </authorList>
    </citation>
    <scope>NUCLEOTIDE SEQUENCE [LARGE SCALE GENOMIC DNA]</scope>
</reference>
<evidence type="ECO:0000256" key="1">
    <source>
        <dbReference type="SAM" id="SignalP"/>
    </source>
</evidence>
<proteinExistence type="predicted"/>
<accession>A0A1F6DRR4</accession>
<protein>
    <submittedName>
        <fullName evidence="2">Uncharacterized protein</fullName>
    </submittedName>
</protein>
<name>A0A1F6DRR4_9BACT</name>
<evidence type="ECO:0000313" key="2">
    <source>
        <dbReference type="EMBL" id="OGG64111.1"/>
    </source>
</evidence>
<dbReference type="EMBL" id="MFLH01000035">
    <property type="protein sequence ID" value="OGG64111.1"/>
    <property type="molecule type" value="Genomic_DNA"/>
</dbReference>